<dbReference type="PANTHER" id="PTHR33678">
    <property type="entry name" value="BLL1576 PROTEIN"/>
    <property type="match status" value="1"/>
</dbReference>
<dbReference type="OrthoDB" id="9800877at2"/>
<dbReference type="STRING" id="1249627.D779_3943"/>
<evidence type="ECO:0000313" key="3">
    <source>
        <dbReference type="EMBL" id="EXJ13234.1"/>
    </source>
</evidence>
<comment type="caution">
    <text evidence="3">The sequence shown here is derived from an EMBL/GenBank/DDBJ whole genome shotgun (WGS) entry which is preliminary data.</text>
</comment>
<feature type="region of interest" description="Disordered" evidence="1">
    <location>
        <begin position="40"/>
        <end position="120"/>
    </location>
</feature>
<evidence type="ECO:0000256" key="1">
    <source>
        <dbReference type="SAM" id="MobiDB-lite"/>
    </source>
</evidence>
<dbReference type="Pfam" id="PF03050">
    <property type="entry name" value="DDE_Tnp_IS66"/>
    <property type="match status" value="1"/>
</dbReference>
<proteinExistence type="predicted"/>
<dbReference type="EMBL" id="AONC01000078">
    <property type="protein sequence ID" value="EXJ13234.1"/>
    <property type="molecule type" value="Genomic_DNA"/>
</dbReference>
<dbReference type="RefSeq" id="WP_081763617.1">
    <property type="nucleotide sequence ID" value="NZ_AONC01000078.1"/>
</dbReference>
<reference evidence="3 4" key="1">
    <citation type="submission" date="2012-11" db="EMBL/GenBank/DDBJ databases">
        <title>Genome assembly of Thiorhodococcus sp. AK35.</title>
        <authorList>
            <person name="Nupur N."/>
            <person name="Khatri I."/>
            <person name="Subramanian S."/>
            <person name="Pinnaka A."/>
        </authorList>
    </citation>
    <scope>NUCLEOTIDE SEQUENCE [LARGE SCALE GENOMIC DNA]</scope>
    <source>
        <strain evidence="3 4">AK35</strain>
    </source>
</reference>
<accession>W9V1L3</accession>
<evidence type="ECO:0000313" key="4">
    <source>
        <dbReference type="Proteomes" id="UP000019460"/>
    </source>
</evidence>
<dbReference type="eggNOG" id="COG3316">
    <property type="taxonomic scope" value="Bacteria"/>
</dbReference>
<dbReference type="NCBIfam" id="NF033517">
    <property type="entry name" value="transpos_IS66"/>
    <property type="match status" value="1"/>
</dbReference>
<evidence type="ECO:0000259" key="2">
    <source>
        <dbReference type="Pfam" id="PF03050"/>
    </source>
</evidence>
<dbReference type="InterPro" id="IPR004291">
    <property type="entry name" value="Transposase_IS66_central"/>
</dbReference>
<feature type="domain" description="Transposase IS66 central" evidence="2">
    <location>
        <begin position="211"/>
        <end position="473"/>
    </location>
</feature>
<name>W9V1L3_9GAMM</name>
<feature type="compositionally biased region" description="Basic and acidic residues" evidence="1">
    <location>
        <begin position="77"/>
        <end position="104"/>
    </location>
</feature>
<protein>
    <submittedName>
        <fullName evidence="3">Mobile element protein</fullName>
    </submittedName>
</protein>
<dbReference type="PANTHER" id="PTHR33678:SF2">
    <property type="match status" value="1"/>
</dbReference>
<dbReference type="AlphaFoldDB" id="W9V1L3"/>
<keyword evidence="4" id="KW-1185">Reference proteome</keyword>
<sequence length="519" mass="58037">MHLSHDDLTQIDEAVLQELEERALRALSVKLLADLKEAHERLGQNPSNSSRPPSSRAPWEGVVASEEVPDSGEQSPEETREPEDRDAPGRAAEETQEQETDRSSKRPGQPPGRAGHGRTQRLTVHEERHHHPEVCGLCGEPLTASHDTRAHSAHYMIDLILPSAEQAGLQVVQIKHVYQARRCGCGHWTAAQPAHQGPEDAWTVALSERHLAGPLLVALICALALRMRLSRRRIQEFLADWLGLSLGVATINQCVHEAGRALAPVEEQLLTEVRASELLHADETSWIENGHLLWLWVFTNATTTLFRIGRRSQDLLQGVLGGLFAGWLMSDGYWAYRDYDQRLRCLAHLLRKARGIEESLDRSVSGFGRALHEHLDALMESVYAAREGPPPRSLRQQHAAALNALFALCLAQAESQHAKTRALARELLNDWDTFWVVLDHPDLPLTNNRAERALRHWVIARRIGYGTRNAQGSRVFATLASVIETCRQRGHSPWLFIAEVMRERRQGRPAPVLPPPAAA</sequence>
<feature type="compositionally biased region" description="Low complexity" evidence="1">
    <location>
        <begin position="45"/>
        <end position="56"/>
    </location>
</feature>
<dbReference type="Proteomes" id="UP000019460">
    <property type="component" value="Unassembled WGS sequence"/>
</dbReference>
<dbReference type="InterPro" id="IPR052344">
    <property type="entry name" value="Transposase-related"/>
</dbReference>
<dbReference type="PATRIC" id="fig|1249627.3.peg.4020"/>
<organism evidence="3 4">
    <name type="scientific">Imhoffiella purpurea</name>
    <dbReference type="NCBI Taxonomy" id="1249627"/>
    <lineage>
        <taxon>Bacteria</taxon>
        <taxon>Pseudomonadati</taxon>
        <taxon>Pseudomonadota</taxon>
        <taxon>Gammaproteobacteria</taxon>
        <taxon>Chromatiales</taxon>
        <taxon>Chromatiaceae</taxon>
        <taxon>Imhoffiella</taxon>
    </lineage>
</organism>
<gene>
    <name evidence="3" type="ORF">D779_3943</name>
</gene>